<sequence length="254" mass="27615">MHFTQLFATALASGAALAAAVPAPAPAPIQVGEDDVILYGSGRYKVIKRSEFDELEQLRKNKIVPPKPAYLDDTMYHGPSNDTGAEVESHSSHDKRWKTNTVIVRNPKQRFLGWDTLMSQVVKGAPTTITVSTGFTITNTITVSQGASFTLVKDFLEASMSIDYSESWASAQTQMFAAPVPEGKFGAFVSNPWTNRESGNVFKGVIGSEGELTYYQADSFESKQFDNMAWVDGVIGLCTGDTLPLKRCLGEGTL</sequence>
<dbReference type="Proteomes" id="UP000240883">
    <property type="component" value="Unassembled WGS sequence"/>
</dbReference>
<proteinExistence type="predicted"/>
<evidence type="ECO:0008006" key="4">
    <source>
        <dbReference type="Google" id="ProtNLM"/>
    </source>
</evidence>
<dbReference type="EMBL" id="KZ678128">
    <property type="protein sequence ID" value="PSN73967.1"/>
    <property type="molecule type" value="Genomic_DNA"/>
</dbReference>
<dbReference type="OrthoDB" id="4831122at2759"/>
<feature type="signal peptide" evidence="1">
    <location>
        <begin position="1"/>
        <end position="18"/>
    </location>
</feature>
<gene>
    <name evidence="2" type="ORF">BS50DRAFT_566884</name>
</gene>
<reference evidence="2 3" key="1">
    <citation type="journal article" date="2018" name="Front. Microbiol.">
        <title>Genome-Wide Analysis of Corynespora cassiicola Leaf Fall Disease Putative Effectors.</title>
        <authorList>
            <person name="Lopez D."/>
            <person name="Ribeiro S."/>
            <person name="Label P."/>
            <person name="Fumanal B."/>
            <person name="Venisse J.S."/>
            <person name="Kohler A."/>
            <person name="de Oliveira R.R."/>
            <person name="Labutti K."/>
            <person name="Lipzen A."/>
            <person name="Lail K."/>
            <person name="Bauer D."/>
            <person name="Ohm R.A."/>
            <person name="Barry K.W."/>
            <person name="Spatafora J."/>
            <person name="Grigoriev I.V."/>
            <person name="Martin F.M."/>
            <person name="Pujade-Renaud V."/>
        </authorList>
    </citation>
    <scope>NUCLEOTIDE SEQUENCE [LARGE SCALE GENOMIC DNA]</scope>
    <source>
        <strain evidence="2 3">Philippines</strain>
    </source>
</reference>
<feature type="chain" id="PRO_5015736229" description="Celp0028 effector like protein" evidence="1">
    <location>
        <begin position="19"/>
        <end position="254"/>
    </location>
</feature>
<accession>A0A2T2P8J5</accession>
<evidence type="ECO:0000256" key="1">
    <source>
        <dbReference type="SAM" id="SignalP"/>
    </source>
</evidence>
<keyword evidence="1" id="KW-0732">Signal</keyword>
<keyword evidence="3" id="KW-1185">Reference proteome</keyword>
<evidence type="ECO:0000313" key="2">
    <source>
        <dbReference type="EMBL" id="PSN73967.1"/>
    </source>
</evidence>
<evidence type="ECO:0000313" key="3">
    <source>
        <dbReference type="Proteomes" id="UP000240883"/>
    </source>
</evidence>
<protein>
    <recommendedName>
        <fullName evidence="4">Celp0028 effector like protein</fullName>
    </recommendedName>
</protein>
<dbReference type="AlphaFoldDB" id="A0A2T2P8J5"/>
<organism evidence="2 3">
    <name type="scientific">Corynespora cassiicola Philippines</name>
    <dbReference type="NCBI Taxonomy" id="1448308"/>
    <lineage>
        <taxon>Eukaryota</taxon>
        <taxon>Fungi</taxon>
        <taxon>Dikarya</taxon>
        <taxon>Ascomycota</taxon>
        <taxon>Pezizomycotina</taxon>
        <taxon>Dothideomycetes</taxon>
        <taxon>Pleosporomycetidae</taxon>
        <taxon>Pleosporales</taxon>
        <taxon>Corynesporascaceae</taxon>
        <taxon>Corynespora</taxon>
    </lineage>
</organism>
<name>A0A2T2P8J5_CORCC</name>